<dbReference type="Gene3D" id="2.80.10.50">
    <property type="match status" value="1"/>
</dbReference>
<reference evidence="2 3" key="1">
    <citation type="journal article" date="2019" name="Int. J. Syst. Evol. Microbiol.">
        <title>The Global Catalogue of Microorganisms (GCM) 10K type strain sequencing project: providing services to taxonomists for standard genome sequencing and annotation.</title>
        <authorList>
            <consortium name="The Broad Institute Genomics Platform"/>
            <consortium name="The Broad Institute Genome Sequencing Center for Infectious Disease"/>
            <person name="Wu L."/>
            <person name="Ma J."/>
        </authorList>
    </citation>
    <scope>NUCLEOTIDE SEQUENCE [LARGE SCALE GENOMIC DNA]</scope>
    <source>
        <strain evidence="2 3">JCM 13002</strain>
    </source>
</reference>
<comment type="caution">
    <text evidence="2">The sequence shown here is derived from an EMBL/GenBank/DDBJ whole genome shotgun (WGS) entry which is preliminary data.</text>
</comment>
<organism evidence="2 3">
    <name type="scientific">Kitasatospora arboriphila</name>
    <dbReference type="NCBI Taxonomy" id="258052"/>
    <lineage>
        <taxon>Bacteria</taxon>
        <taxon>Bacillati</taxon>
        <taxon>Actinomycetota</taxon>
        <taxon>Actinomycetes</taxon>
        <taxon>Kitasatosporales</taxon>
        <taxon>Streptomycetaceae</taxon>
        <taxon>Kitasatospora</taxon>
    </lineage>
</organism>
<evidence type="ECO:0000313" key="3">
    <source>
        <dbReference type="Proteomes" id="UP001499987"/>
    </source>
</evidence>
<dbReference type="InterPro" id="IPR000772">
    <property type="entry name" value="Ricin_B_lectin"/>
</dbReference>
<protein>
    <recommendedName>
        <fullName evidence="1">Ricin B lectin domain-containing protein</fullName>
    </recommendedName>
</protein>
<proteinExistence type="predicted"/>
<name>A0ABN1TID1_9ACTN</name>
<dbReference type="InterPro" id="IPR035992">
    <property type="entry name" value="Ricin_B-like_lectins"/>
</dbReference>
<sequence>MGGARSGGSAHGPVTEGRYRLRNVGSGLLLEIAGGRGGSGAKARHAADDGSEAQVWRVSPVHPGAGLYHLENAASGKRLDVMGARTEDGVPIQQWSPNGFGAQEWLFERHVDAPGTFTVVAVISGKAVEGCADGSVRQQEDADTPAQWWRLEPA</sequence>
<dbReference type="CDD" id="cd00161">
    <property type="entry name" value="beta-trefoil_Ricin-like"/>
    <property type="match status" value="1"/>
</dbReference>
<evidence type="ECO:0000259" key="1">
    <source>
        <dbReference type="Pfam" id="PF14200"/>
    </source>
</evidence>
<keyword evidence="3" id="KW-1185">Reference proteome</keyword>
<accession>A0ABN1TID1</accession>
<gene>
    <name evidence="2" type="ORF">GCM10009663_34430</name>
</gene>
<dbReference type="PROSITE" id="PS50231">
    <property type="entry name" value="RICIN_B_LECTIN"/>
    <property type="match status" value="1"/>
</dbReference>
<dbReference type="SUPFAM" id="SSF50370">
    <property type="entry name" value="Ricin B-like lectins"/>
    <property type="match status" value="1"/>
</dbReference>
<dbReference type="RefSeq" id="WP_344624496.1">
    <property type="nucleotide sequence ID" value="NZ_BAAALD010000030.1"/>
</dbReference>
<feature type="domain" description="Ricin B lectin" evidence="1">
    <location>
        <begin position="14"/>
        <end position="95"/>
    </location>
</feature>
<dbReference type="Proteomes" id="UP001499987">
    <property type="component" value="Unassembled WGS sequence"/>
</dbReference>
<evidence type="ECO:0000313" key="2">
    <source>
        <dbReference type="EMBL" id="GAA1087896.1"/>
    </source>
</evidence>
<dbReference type="Pfam" id="PF14200">
    <property type="entry name" value="RicinB_lectin_2"/>
    <property type="match status" value="1"/>
</dbReference>
<dbReference type="EMBL" id="BAAALD010000030">
    <property type="protein sequence ID" value="GAA1087896.1"/>
    <property type="molecule type" value="Genomic_DNA"/>
</dbReference>